<proteinExistence type="predicted"/>
<dbReference type="Proteomes" id="UP000029857">
    <property type="component" value="Unassembled WGS sequence"/>
</dbReference>
<evidence type="ECO:0000313" key="1">
    <source>
        <dbReference type="EMBL" id="TLE09009.1"/>
    </source>
</evidence>
<evidence type="ECO:0000313" key="2">
    <source>
        <dbReference type="Proteomes" id="UP000029857"/>
    </source>
</evidence>
<name>A0A4U8U636_9HELI</name>
<accession>A0A4U8U636</accession>
<dbReference type="EMBL" id="JRPJ02000037">
    <property type="protein sequence ID" value="TLE09009.1"/>
    <property type="molecule type" value="Genomic_DNA"/>
</dbReference>
<sequence length="116" mass="12576">MYLYKKEKHEKVLLVASGALSLILLSGCSSLVATKMDSSVGYLVQFNGGDFNVGDVVSAEMPYDAKNPNIAAMVLNKAIVDNKCDTILLPRYEVISKTFGKNVIRVTGRAATFKAK</sequence>
<reference evidence="1 2" key="1">
    <citation type="journal article" date="2014" name="Genome Announc.">
        <title>Draft genome sequences of eight enterohepatic helicobacter species isolated from both laboratory and wild rodents.</title>
        <authorList>
            <person name="Sheh A."/>
            <person name="Shen Z."/>
            <person name="Fox J.G."/>
        </authorList>
    </citation>
    <scope>NUCLEOTIDE SEQUENCE [LARGE SCALE GENOMIC DNA]</scope>
    <source>
        <strain evidence="1 2">ATCC 49320</strain>
    </source>
</reference>
<dbReference type="PROSITE" id="PS51257">
    <property type="entry name" value="PROKAR_LIPOPROTEIN"/>
    <property type="match status" value="1"/>
</dbReference>
<protein>
    <recommendedName>
        <fullName evidence="3">Lipoprotein</fullName>
    </recommendedName>
</protein>
<comment type="caution">
    <text evidence="1">The sequence shown here is derived from an EMBL/GenBank/DDBJ whole genome shotgun (WGS) entry which is preliminary data.</text>
</comment>
<dbReference type="AlphaFoldDB" id="A0A4U8U636"/>
<organism evidence="1 2">
    <name type="scientific">Helicobacter bilis</name>
    <dbReference type="NCBI Taxonomy" id="37372"/>
    <lineage>
        <taxon>Bacteria</taxon>
        <taxon>Pseudomonadati</taxon>
        <taxon>Campylobacterota</taxon>
        <taxon>Epsilonproteobacteria</taxon>
        <taxon>Campylobacterales</taxon>
        <taxon>Helicobacteraceae</taxon>
        <taxon>Helicobacter</taxon>
    </lineage>
</organism>
<evidence type="ECO:0008006" key="3">
    <source>
        <dbReference type="Google" id="ProtNLM"/>
    </source>
</evidence>
<gene>
    <name evidence="1" type="ORF">LS79_008795</name>
</gene>